<dbReference type="PROSITE" id="PS50103">
    <property type="entry name" value="ZF_C3H1"/>
    <property type="match status" value="1"/>
</dbReference>
<evidence type="ECO:0000256" key="4">
    <source>
        <dbReference type="ARBA" id="ARBA00022833"/>
    </source>
</evidence>
<dbReference type="InterPro" id="IPR000571">
    <property type="entry name" value="Znf_CCCH"/>
</dbReference>
<dbReference type="InterPro" id="IPR036855">
    <property type="entry name" value="Znf_CCCH_sf"/>
</dbReference>
<comment type="subcellular location">
    <subcellularLocation>
        <location evidence="1">Nucleus</location>
    </subcellularLocation>
</comment>
<organism evidence="8 9">
    <name type="scientific">Metschnikowia bicuspidata</name>
    <dbReference type="NCBI Taxonomy" id="27322"/>
    <lineage>
        <taxon>Eukaryota</taxon>
        <taxon>Fungi</taxon>
        <taxon>Dikarya</taxon>
        <taxon>Ascomycota</taxon>
        <taxon>Saccharomycotina</taxon>
        <taxon>Pichiomycetes</taxon>
        <taxon>Metschnikowiaceae</taxon>
        <taxon>Metschnikowia</taxon>
    </lineage>
</organism>
<dbReference type="Proteomes" id="UP000268321">
    <property type="component" value="Unassembled WGS sequence"/>
</dbReference>
<gene>
    <name evidence="8" type="ORF">METBISCDRAFT_22337</name>
</gene>
<feature type="zinc finger region" description="C3H1-type" evidence="6">
    <location>
        <begin position="1"/>
        <end position="27"/>
    </location>
</feature>
<accession>A0A4P9ZF48</accession>
<dbReference type="InterPro" id="IPR051767">
    <property type="entry name" value="Nucleoporin_NUP42"/>
</dbReference>
<dbReference type="AlphaFoldDB" id="A0A4P9ZF48"/>
<dbReference type="SMART" id="SM00356">
    <property type="entry name" value="ZnF_C3H1"/>
    <property type="match status" value="1"/>
</dbReference>
<dbReference type="GO" id="GO:0005634">
    <property type="term" value="C:nucleus"/>
    <property type="evidence" value="ECO:0007669"/>
    <property type="project" value="UniProtKB-SubCell"/>
</dbReference>
<keyword evidence="4 6" id="KW-0862">Zinc</keyword>
<dbReference type="GO" id="GO:0008270">
    <property type="term" value="F:zinc ion binding"/>
    <property type="evidence" value="ECO:0007669"/>
    <property type="project" value="UniProtKB-KW"/>
</dbReference>
<evidence type="ECO:0000313" key="9">
    <source>
        <dbReference type="Proteomes" id="UP000268321"/>
    </source>
</evidence>
<feature type="domain" description="C3H1-type" evidence="7">
    <location>
        <begin position="1"/>
        <end position="27"/>
    </location>
</feature>
<name>A0A4P9ZF48_9ASCO</name>
<proteinExistence type="predicted"/>
<keyword evidence="3 6" id="KW-0863">Zinc-finger</keyword>
<dbReference type="PANTHER" id="PTHR46527:SF1">
    <property type="entry name" value="NUCLEOPORIN NUP42"/>
    <property type="match status" value="1"/>
</dbReference>
<dbReference type="PANTHER" id="PTHR46527">
    <property type="entry name" value="NUCLEOPORIN-LIKE PROTEIN 2"/>
    <property type="match status" value="1"/>
</dbReference>
<reference evidence="9" key="1">
    <citation type="journal article" date="2018" name="Nat. Microbiol.">
        <title>Leveraging single-cell genomics to expand the fungal tree of life.</title>
        <authorList>
            <person name="Ahrendt S.R."/>
            <person name="Quandt C.A."/>
            <person name="Ciobanu D."/>
            <person name="Clum A."/>
            <person name="Salamov A."/>
            <person name="Andreopoulos B."/>
            <person name="Cheng J.F."/>
            <person name="Woyke T."/>
            <person name="Pelin A."/>
            <person name="Henrissat B."/>
            <person name="Reynolds N.K."/>
            <person name="Benny G.L."/>
            <person name="Smith M.E."/>
            <person name="James T.Y."/>
            <person name="Grigoriev I.V."/>
        </authorList>
    </citation>
    <scope>NUCLEOTIDE SEQUENCE [LARGE SCALE GENOMIC DNA]</scope>
    <source>
        <strain evidence="9">Baker2002</strain>
    </source>
</reference>
<dbReference type="SUPFAM" id="SSF90229">
    <property type="entry name" value="CCCH zinc finger"/>
    <property type="match status" value="1"/>
</dbReference>
<evidence type="ECO:0000259" key="7">
    <source>
        <dbReference type="PROSITE" id="PS50103"/>
    </source>
</evidence>
<protein>
    <recommendedName>
        <fullName evidence="7">C3H1-type domain-containing protein</fullName>
    </recommendedName>
</protein>
<keyword evidence="2 6" id="KW-0479">Metal-binding</keyword>
<sequence length="640" mass="65036">MARGPCKFYAQGNCNKGDQCLFEHIDRGQTAHSGAKGSTPSSKTQFLNLLPNTLAIDIESDMRDLGNIQMDPVLTAYGLGQWPTKNIIAGRDVSVEELRLQYLEVVAANNVAAYDKNAALLKKDMDYCITEVKNNARVAGHYLQNSVNQHQDREFIRKSLEESLKDLGLLVGVGSAGASSNSATANASKPFGGAGVFGSAGASPFSSLNQSNQTSTQSGSAFGSSGFGKSGFESASTGAGAFGARLGAFGAQLSPFGAQSGSFGSQSVAFGQSGAFCSQSGAFGALNLSQAQNGQAPKSFGAFGQAGNTTNETSSGFGSSGFGAAGTKPAITGAGGFGSMGFGDSLNATKCSAYGSTGFGSTDPKPNTTGFSAFGSTSFGAASTANKTSTSAFGNTSGAFGEAASNTLLPFAQVGSTAQELPFGQTTTQSGLAFGASLLVFGQANPFCQTTQSAFGQNTAKSAFGQKPADSPFGITTTLACGLKSQLPFGKAANTQPFGFSIAKDTNKSGLPFEASTSSSPLGAAPATNNAFGASTAASPFRSSEQPKPFGSSSFGTNGLASLLFGSQKSAIGQASSRFGAGQTSQPSALFNSASAKALDEDTETHFQKYDPKVKEYFLASEFKLGSVPEVSPPIALCQQ</sequence>
<keyword evidence="5" id="KW-0539">Nucleus</keyword>
<evidence type="ECO:0000256" key="6">
    <source>
        <dbReference type="PROSITE-ProRule" id="PRU00723"/>
    </source>
</evidence>
<evidence type="ECO:0000313" key="8">
    <source>
        <dbReference type="EMBL" id="RKP31453.1"/>
    </source>
</evidence>
<evidence type="ECO:0000256" key="1">
    <source>
        <dbReference type="ARBA" id="ARBA00004123"/>
    </source>
</evidence>
<dbReference type="OrthoDB" id="20729at2759"/>
<evidence type="ECO:0000256" key="2">
    <source>
        <dbReference type="ARBA" id="ARBA00022723"/>
    </source>
</evidence>
<dbReference type="EMBL" id="ML004441">
    <property type="protein sequence ID" value="RKP31453.1"/>
    <property type="molecule type" value="Genomic_DNA"/>
</dbReference>
<evidence type="ECO:0000256" key="5">
    <source>
        <dbReference type="ARBA" id="ARBA00023242"/>
    </source>
</evidence>
<evidence type="ECO:0000256" key="3">
    <source>
        <dbReference type="ARBA" id="ARBA00022771"/>
    </source>
</evidence>
<keyword evidence="9" id="KW-1185">Reference proteome</keyword>